<keyword evidence="2" id="KW-1185">Reference proteome</keyword>
<dbReference type="AlphaFoldDB" id="A0AAP0MJQ5"/>
<proteinExistence type="predicted"/>
<comment type="caution">
    <text evidence="1">The sequence shown here is derived from an EMBL/GenBank/DDBJ whole genome shotgun (WGS) entry which is preliminary data.</text>
</comment>
<organism evidence="1 2">
    <name type="scientific">Citrus x changshan-huyou</name>
    <dbReference type="NCBI Taxonomy" id="2935761"/>
    <lineage>
        <taxon>Eukaryota</taxon>
        <taxon>Viridiplantae</taxon>
        <taxon>Streptophyta</taxon>
        <taxon>Embryophyta</taxon>
        <taxon>Tracheophyta</taxon>
        <taxon>Spermatophyta</taxon>
        <taxon>Magnoliopsida</taxon>
        <taxon>eudicotyledons</taxon>
        <taxon>Gunneridae</taxon>
        <taxon>Pentapetalae</taxon>
        <taxon>rosids</taxon>
        <taxon>malvids</taxon>
        <taxon>Sapindales</taxon>
        <taxon>Rutaceae</taxon>
        <taxon>Aurantioideae</taxon>
        <taxon>Citrus</taxon>
    </lineage>
</organism>
<accession>A0AAP0MJQ5</accession>
<dbReference type="EMBL" id="JBCGBO010000004">
    <property type="protein sequence ID" value="KAK9208341.1"/>
    <property type="molecule type" value="Genomic_DNA"/>
</dbReference>
<dbReference type="Proteomes" id="UP001428341">
    <property type="component" value="Unassembled WGS sequence"/>
</dbReference>
<evidence type="ECO:0000313" key="1">
    <source>
        <dbReference type="EMBL" id="KAK9208341.1"/>
    </source>
</evidence>
<evidence type="ECO:0000313" key="2">
    <source>
        <dbReference type="Proteomes" id="UP001428341"/>
    </source>
</evidence>
<gene>
    <name evidence="1" type="ORF">WN944_000695</name>
</gene>
<name>A0AAP0MJQ5_9ROSI</name>
<protein>
    <submittedName>
        <fullName evidence="1">Uncharacterized protein</fullName>
    </submittedName>
</protein>
<sequence length="82" mass="9093">MVVHHKELIPSEMFQSYLSFCTVPCAPGLYKPPPGKCICKLDSSTYAYDVCTNMGIHGREMAKIPTGTETLRDFLYSGRVCG</sequence>
<reference evidence="1 2" key="1">
    <citation type="submission" date="2024-05" db="EMBL/GenBank/DDBJ databases">
        <title>Haplotype-resolved chromosome-level genome assembly of Huyou (Citrus changshanensis).</title>
        <authorList>
            <person name="Miao C."/>
            <person name="Chen W."/>
            <person name="Wu Y."/>
            <person name="Wang L."/>
            <person name="Zhao S."/>
            <person name="Grierson D."/>
            <person name="Xu C."/>
            <person name="Chen K."/>
        </authorList>
    </citation>
    <scope>NUCLEOTIDE SEQUENCE [LARGE SCALE GENOMIC DNA]</scope>
    <source>
        <strain evidence="1">01-14</strain>
        <tissue evidence="1">Leaf</tissue>
    </source>
</reference>